<feature type="transmembrane region" description="Helical" evidence="1">
    <location>
        <begin position="12"/>
        <end position="31"/>
    </location>
</feature>
<proteinExistence type="predicted"/>
<protein>
    <submittedName>
        <fullName evidence="2">Uncharacterized protein</fullName>
    </submittedName>
</protein>
<keyword evidence="1" id="KW-1133">Transmembrane helix</keyword>
<dbReference type="AlphaFoldDB" id="A0A6M8EU54"/>
<dbReference type="EMBL" id="CP042652">
    <property type="protein sequence ID" value="QKE28045.1"/>
    <property type="molecule type" value="Genomic_DNA"/>
</dbReference>
<evidence type="ECO:0000313" key="2">
    <source>
        <dbReference type="EMBL" id="QKE28045.1"/>
    </source>
</evidence>
<evidence type="ECO:0000313" key="3">
    <source>
        <dbReference type="Proteomes" id="UP000503483"/>
    </source>
</evidence>
<dbReference type="RefSeq" id="WP_172125282.1">
    <property type="nucleotide sequence ID" value="NZ_CP042652.1"/>
</dbReference>
<evidence type="ECO:0000256" key="1">
    <source>
        <dbReference type="SAM" id="Phobius"/>
    </source>
</evidence>
<dbReference type="KEGG" id="paco:AACT_0851"/>
<keyword evidence="1" id="KW-0472">Membrane</keyword>
<dbReference type="Proteomes" id="UP000503483">
    <property type="component" value="Chromosome"/>
</dbReference>
<organism evidence="2 3">
    <name type="scientific">Arcobacter acticola</name>
    <dbReference type="NCBI Taxonomy" id="1849015"/>
    <lineage>
        <taxon>Bacteria</taxon>
        <taxon>Pseudomonadati</taxon>
        <taxon>Campylobacterota</taxon>
        <taxon>Epsilonproteobacteria</taxon>
        <taxon>Campylobacterales</taxon>
        <taxon>Arcobacteraceae</taxon>
        <taxon>Arcobacter</taxon>
    </lineage>
</organism>
<keyword evidence="3" id="KW-1185">Reference proteome</keyword>
<sequence>MKKSSRQESIIVNNFFTLASIVMIAITIILYSKYISNDDYKNDNLKDKVITLSCEKEVFSTSKVYNQKLLNESQKALDKGFYRLNGQYKKATYSDSIIEDFISLFEVDNFYIKAIEKEEKTNINKFLQIDYEIIEYDRKDPNKKQKDCKFCSGSILTTFKAEQKEIFKFYIDFNLYDKNEIDKRIDCTIKAYRNNVKKL</sequence>
<reference evidence="2 3" key="1">
    <citation type="submission" date="2019-08" db="EMBL/GenBank/DDBJ databases">
        <title>Complete genome sequence of Arcobacter acticola.</title>
        <authorList>
            <person name="Miller W."/>
        </authorList>
    </citation>
    <scope>NUCLEOTIDE SEQUENCE [LARGE SCALE GENOMIC DNA]</scope>
    <source>
        <strain evidence="2 3">KCTC 52212</strain>
    </source>
</reference>
<accession>A0A6M8EU54</accession>
<keyword evidence="1" id="KW-0812">Transmembrane</keyword>
<name>A0A6M8EU54_9BACT</name>
<gene>
    <name evidence="2" type="ORF">AACT_0851</name>
</gene>